<accession>A0A0B5A2J0</accession>
<name>A0A0B5A2J0_9CAUD</name>
<keyword evidence="2" id="KW-1185">Reference proteome</keyword>
<dbReference type="RefSeq" id="YP_009200331.1">
    <property type="nucleotide sequence ID" value="NC_028820.1"/>
</dbReference>
<dbReference type="GeneID" id="26627394"/>
<gene>
    <name evidence="1" type="ORF">YenMTG1_070</name>
</gene>
<dbReference type="InterPro" id="IPR022558">
    <property type="entry name" value="DUF2654"/>
</dbReference>
<evidence type="ECO:0000313" key="2">
    <source>
        <dbReference type="Proteomes" id="UP000031805"/>
    </source>
</evidence>
<sequence length="109" mass="12882">MIQPKMNEPDTVINEERIQEIIDQAQTEVEIQTKAKANKFLKKNKREIARLQQVVYDSVLDNNFAAYSYSLKKLRDFYKQPYNDELIATQWVTTRKSVWDLLNANSNKI</sequence>
<dbReference type="Pfam" id="PF10849">
    <property type="entry name" value="DUF2654"/>
    <property type="match status" value="1"/>
</dbReference>
<dbReference type="Proteomes" id="UP000031805">
    <property type="component" value="Segment"/>
</dbReference>
<dbReference type="KEGG" id="vg:26627394"/>
<evidence type="ECO:0000313" key="1">
    <source>
        <dbReference type="EMBL" id="AJD81880.1"/>
    </source>
</evidence>
<reference evidence="1 2" key="1">
    <citation type="submission" date="2014-11" db="EMBL/GenBank/DDBJ databases">
        <title>Complete genome sequence of vB_YenM_TG1, a broad host range bacteriophage which infects Yersinia enterocolitica.</title>
        <authorList>
            <person name="Leon-Velarde C.G."/>
            <person name="Kropinski A.M."/>
            <person name="Chen S."/>
            <person name="Griffiths M.W."/>
            <person name="Odumeru J.A."/>
        </authorList>
    </citation>
    <scope>NUCLEOTIDE SEQUENCE [LARGE SCALE GENOMIC DNA]</scope>
</reference>
<dbReference type="EMBL" id="KP202158">
    <property type="protein sequence ID" value="AJD81880.1"/>
    <property type="molecule type" value="Genomic_DNA"/>
</dbReference>
<protein>
    <submittedName>
        <fullName evidence="1">Uncharacterized protein</fullName>
    </submittedName>
</protein>
<organism evidence="1 2">
    <name type="scientific">Yersinia phage vB_YenM_TG1</name>
    <dbReference type="NCBI Taxonomy" id="1589265"/>
    <lineage>
        <taxon>Viruses</taxon>
        <taxon>Duplodnaviria</taxon>
        <taxon>Heunggongvirae</taxon>
        <taxon>Uroviricota</taxon>
        <taxon>Caudoviricetes</taxon>
        <taxon>Pantevenvirales</taxon>
        <taxon>Straboviridae</taxon>
        <taxon>Tevenvirinae</taxon>
        <taxon>Tegunavirus</taxon>
        <taxon>Tegunavirus yenmtg1</taxon>
    </lineage>
</organism>
<proteinExistence type="predicted"/>